<comment type="caution">
    <text evidence="3">The sequence shown here is derived from an EMBL/GenBank/DDBJ whole genome shotgun (WGS) entry which is preliminary data.</text>
</comment>
<dbReference type="Pfam" id="PF05229">
    <property type="entry name" value="SCPU"/>
    <property type="match status" value="1"/>
</dbReference>
<dbReference type="Proteomes" id="UP000297839">
    <property type="component" value="Unassembled WGS sequence"/>
</dbReference>
<sequence>MKHAFHALAGILALAAFGAAHADTDTQDFKVLLEIADSCSISTTTKPSDVDFGKQVRSTGSATANNGKIYVKCNKGASFHIGLNGGLNYGMAATVAGSKTDPVAGGRAMTNAGKTVYIPYELYSDAATTFWGNTVGTSTFDPPVAPDDKEMSFTVYGKVPSLDFPKGKYEDTITATVTF</sequence>
<keyword evidence="4" id="KW-1185">Reference proteome</keyword>
<dbReference type="OrthoDB" id="5382609at2"/>
<feature type="domain" description="Spore coat protein U/FanG" evidence="2">
    <location>
        <begin position="26"/>
        <end position="176"/>
    </location>
</feature>
<protein>
    <submittedName>
        <fullName evidence="3">SCPU domain-containing protein</fullName>
    </submittedName>
</protein>
<proteinExistence type="predicted"/>
<feature type="signal peptide" evidence="1">
    <location>
        <begin position="1"/>
        <end position="22"/>
    </location>
</feature>
<dbReference type="InterPro" id="IPR053167">
    <property type="entry name" value="Spore_coat_component"/>
</dbReference>
<evidence type="ECO:0000313" key="3">
    <source>
        <dbReference type="EMBL" id="TFZ08771.1"/>
    </source>
</evidence>
<dbReference type="PANTHER" id="PTHR37089">
    <property type="entry name" value="PROTEIN U-RELATED"/>
    <property type="match status" value="1"/>
</dbReference>
<gene>
    <name evidence="3" type="ORF">EZ216_06405</name>
</gene>
<name>A0A4Z0CBP3_9BURK</name>
<accession>A0A4Z0CBP3</accession>
<evidence type="ECO:0000259" key="2">
    <source>
        <dbReference type="Pfam" id="PF05229"/>
    </source>
</evidence>
<dbReference type="SMART" id="SM00972">
    <property type="entry name" value="SCPU"/>
    <property type="match status" value="1"/>
</dbReference>
<dbReference type="InterPro" id="IPR007893">
    <property type="entry name" value="Spore_coat_U/FanG"/>
</dbReference>
<evidence type="ECO:0000313" key="4">
    <source>
        <dbReference type="Proteomes" id="UP000297839"/>
    </source>
</evidence>
<dbReference type="AlphaFoldDB" id="A0A4Z0CBP3"/>
<dbReference type="RefSeq" id="WP_135248858.1">
    <property type="nucleotide sequence ID" value="NZ_SMLK01000001.1"/>
</dbReference>
<evidence type="ECO:0000256" key="1">
    <source>
        <dbReference type="SAM" id="SignalP"/>
    </source>
</evidence>
<feature type="chain" id="PRO_5021268324" evidence="1">
    <location>
        <begin position="23"/>
        <end position="179"/>
    </location>
</feature>
<keyword evidence="1" id="KW-0732">Signal</keyword>
<organism evidence="3 4">
    <name type="scientific">Ramlibacter humi</name>
    <dbReference type="NCBI Taxonomy" id="2530451"/>
    <lineage>
        <taxon>Bacteria</taxon>
        <taxon>Pseudomonadati</taxon>
        <taxon>Pseudomonadota</taxon>
        <taxon>Betaproteobacteria</taxon>
        <taxon>Burkholderiales</taxon>
        <taxon>Comamonadaceae</taxon>
        <taxon>Ramlibacter</taxon>
    </lineage>
</organism>
<reference evidence="3 4" key="1">
    <citation type="submission" date="2019-03" db="EMBL/GenBank/DDBJ databases">
        <title>Ramlibacter sp. 18x22-1, whole genome shotgun sequence.</title>
        <authorList>
            <person name="Zhang X."/>
            <person name="Feng G."/>
            <person name="Zhu H."/>
        </authorList>
    </citation>
    <scope>NUCLEOTIDE SEQUENCE [LARGE SCALE GENOMIC DNA]</scope>
    <source>
        <strain evidence="3 4">18x22-1</strain>
    </source>
</reference>
<dbReference type="EMBL" id="SMLK01000001">
    <property type="protein sequence ID" value="TFZ08771.1"/>
    <property type="molecule type" value="Genomic_DNA"/>
</dbReference>